<name>A0A8J2HJ93_COTCN</name>
<evidence type="ECO:0000313" key="2">
    <source>
        <dbReference type="EMBL" id="CAG5093170.1"/>
    </source>
</evidence>
<dbReference type="PANTHER" id="PTHR34239">
    <property type="entry name" value="APPLE DOMAIN-CONTAINING PROTEIN"/>
    <property type="match status" value="1"/>
</dbReference>
<protein>
    <submittedName>
        <fullName evidence="2">Uncharacterized protein</fullName>
    </submittedName>
</protein>
<organism evidence="2 3">
    <name type="scientific">Cotesia congregata</name>
    <name type="common">Parasitoid wasp</name>
    <name type="synonym">Apanteles congregatus</name>
    <dbReference type="NCBI Taxonomy" id="51543"/>
    <lineage>
        <taxon>Eukaryota</taxon>
        <taxon>Metazoa</taxon>
        <taxon>Ecdysozoa</taxon>
        <taxon>Arthropoda</taxon>
        <taxon>Hexapoda</taxon>
        <taxon>Insecta</taxon>
        <taxon>Pterygota</taxon>
        <taxon>Neoptera</taxon>
        <taxon>Endopterygota</taxon>
        <taxon>Hymenoptera</taxon>
        <taxon>Apocrita</taxon>
        <taxon>Ichneumonoidea</taxon>
        <taxon>Braconidae</taxon>
        <taxon>Microgastrinae</taxon>
        <taxon>Cotesia</taxon>
    </lineage>
</organism>
<dbReference type="EMBL" id="CAJNRD030001120">
    <property type="protein sequence ID" value="CAG5093170.1"/>
    <property type="molecule type" value="Genomic_DNA"/>
</dbReference>
<dbReference type="OrthoDB" id="6763476at2759"/>
<feature type="compositionally biased region" description="Polar residues" evidence="1">
    <location>
        <begin position="312"/>
        <end position="331"/>
    </location>
</feature>
<accession>A0A8J2HJ93</accession>
<gene>
    <name evidence="2" type="ORF">HICCMSTLAB_LOCUS6641</name>
</gene>
<feature type="compositionally biased region" description="Low complexity" evidence="1">
    <location>
        <begin position="281"/>
        <end position="297"/>
    </location>
</feature>
<dbReference type="Proteomes" id="UP000786811">
    <property type="component" value="Unassembled WGS sequence"/>
</dbReference>
<evidence type="ECO:0000256" key="1">
    <source>
        <dbReference type="SAM" id="MobiDB-lite"/>
    </source>
</evidence>
<proteinExistence type="predicted"/>
<keyword evidence="3" id="KW-1185">Reference proteome</keyword>
<feature type="compositionally biased region" description="Basic and acidic residues" evidence="1">
    <location>
        <begin position="51"/>
        <end position="61"/>
    </location>
</feature>
<feature type="region of interest" description="Disordered" evidence="1">
    <location>
        <begin position="36"/>
        <end position="61"/>
    </location>
</feature>
<evidence type="ECO:0000313" key="3">
    <source>
        <dbReference type="Proteomes" id="UP000786811"/>
    </source>
</evidence>
<feature type="compositionally biased region" description="Low complexity" evidence="1">
    <location>
        <begin position="332"/>
        <end position="347"/>
    </location>
</feature>
<reference evidence="2" key="1">
    <citation type="submission" date="2021-04" db="EMBL/GenBank/DDBJ databases">
        <authorList>
            <person name="Chebbi M.A.C M."/>
        </authorList>
    </citation>
    <scope>NUCLEOTIDE SEQUENCE</scope>
</reference>
<sequence>MRMTIVRSGFGLERVVQCLSDTVMKAFEKDGIRVDSDKENETVNPQVENPALKEQKSVSDSDKLVDELAQMQAEDGTQVVADTESTETTESKKLDDEVELLLGDDPGVKKKEQVGLHESLVSRWSSWLTDGLPKEVKDKVLEKYPRKGNISLEAPELNEEISATLNETGVKRDQLFTLEQNLGGSALSALGQGITMIIRDEEEPLDRLELLEKLADAGKLMAQLHYQVSSARRAFISPILTKSMKNLLQATKPGSLLFGEKLTEKIKTAKSMEKIGKEIKASPLPSSSSNNKKVSNPAPRRTLNWRGPYARQGNSYQGPKQYQTKFLSSQHSSKSTYSNASKSTSKTQPPTDAGKKK</sequence>
<dbReference type="AlphaFoldDB" id="A0A8J2HJ93"/>
<comment type="caution">
    <text evidence="2">The sequence shown here is derived from an EMBL/GenBank/DDBJ whole genome shotgun (WGS) entry which is preliminary data.</text>
</comment>
<dbReference type="PANTHER" id="PTHR34239:SF2">
    <property type="entry name" value="TRANSPOSABLE ELEMENT P TRANSPOSASE_THAP9 CONSERVED DOMAIN-CONTAINING PROTEIN"/>
    <property type="match status" value="1"/>
</dbReference>
<feature type="region of interest" description="Disordered" evidence="1">
    <location>
        <begin position="278"/>
        <end position="357"/>
    </location>
</feature>